<keyword evidence="3" id="KW-1185">Reference proteome</keyword>
<proteinExistence type="predicted"/>
<dbReference type="Pfam" id="PF13428">
    <property type="entry name" value="TPR_14"/>
    <property type="match status" value="1"/>
</dbReference>
<reference evidence="3" key="1">
    <citation type="journal article" date="2019" name="Int. J. Syst. Evol. Microbiol.">
        <title>The Global Catalogue of Microorganisms (GCM) 10K type strain sequencing project: providing services to taxonomists for standard genome sequencing and annotation.</title>
        <authorList>
            <consortium name="The Broad Institute Genomics Platform"/>
            <consortium name="The Broad Institute Genome Sequencing Center for Infectious Disease"/>
            <person name="Wu L."/>
            <person name="Ma J."/>
        </authorList>
    </citation>
    <scope>NUCLEOTIDE SEQUENCE [LARGE SCALE GENOMIC DNA]</scope>
    <source>
        <strain evidence="3">NBRC 103632</strain>
    </source>
</reference>
<evidence type="ECO:0000313" key="3">
    <source>
        <dbReference type="Proteomes" id="UP001595957"/>
    </source>
</evidence>
<dbReference type="SMART" id="SM00028">
    <property type="entry name" value="TPR"/>
    <property type="match status" value="5"/>
</dbReference>
<dbReference type="EMBL" id="JBHSFZ010000030">
    <property type="protein sequence ID" value="MFC4595279.1"/>
    <property type="molecule type" value="Genomic_DNA"/>
</dbReference>
<dbReference type="InterPro" id="IPR011990">
    <property type="entry name" value="TPR-like_helical_dom_sf"/>
</dbReference>
<protein>
    <submittedName>
        <fullName evidence="2">Tetratricopeptide repeat protein</fullName>
    </submittedName>
</protein>
<organism evidence="2 3">
    <name type="scientific">Sphingobium tyrosinilyticum</name>
    <dbReference type="NCBI Taxonomy" id="2715436"/>
    <lineage>
        <taxon>Bacteria</taxon>
        <taxon>Pseudomonadati</taxon>
        <taxon>Pseudomonadota</taxon>
        <taxon>Alphaproteobacteria</taxon>
        <taxon>Sphingomonadales</taxon>
        <taxon>Sphingomonadaceae</taxon>
        <taxon>Sphingobium</taxon>
    </lineage>
</organism>
<dbReference type="Gene3D" id="1.25.40.10">
    <property type="entry name" value="Tetratricopeptide repeat domain"/>
    <property type="match status" value="1"/>
</dbReference>
<dbReference type="SUPFAM" id="SSF48452">
    <property type="entry name" value="TPR-like"/>
    <property type="match status" value="1"/>
</dbReference>
<evidence type="ECO:0000313" key="2">
    <source>
        <dbReference type="EMBL" id="MFC4595279.1"/>
    </source>
</evidence>
<sequence length="289" mass="30457">MPFFLSLLLLTPQAYDPETEAVLNRPKRARAAPVAPSTPPSAQPAAADGRIPVPEKFAKPFQACLDQALESPDQGIAFAQKWRLEGGGFYARHCMGFAYARAERWAPAIVAFEQAADEAERGGEMAQSARLWAQAGNAALAAGDPAKARSGFDAALARGLPDGIEKGETHLDRARALVALGDAKAARESLDVALTQAPQDPLAWLLSATLARRSGELKLAQAHIARAVQLSPDDASVALEEGNIAVLTDHADIARSAWQRAVKLAPQSSAGKAAADNLTRLPAATPPPR</sequence>
<comment type="caution">
    <text evidence="2">The sequence shown here is derived from an EMBL/GenBank/DDBJ whole genome shotgun (WGS) entry which is preliminary data.</text>
</comment>
<dbReference type="Proteomes" id="UP001595957">
    <property type="component" value="Unassembled WGS sequence"/>
</dbReference>
<accession>A0ABV9F2B9</accession>
<gene>
    <name evidence="2" type="ORF">ACFO3E_13900</name>
</gene>
<feature type="region of interest" description="Disordered" evidence="1">
    <location>
        <begin position="26"/>
        <end position="47"/>
    </location>
</feature>
<dbReference type="InterPro" id="IPR019734">
    <property type="entry name" value="TPR_rpt"/>
</dbReference>
<evidence type="ECO:0000256" key="1">
    <source>
        <dbReference type="SAM" id="MobiDB-lite"/>
    </source>
</evidence>
<feature type="region of interest" description="Disordered" evidence="1">
    <location>
        <begin position="266"/>
        <end position="289"/>
    </location>
</feature>
<name>A0ABV9F2B9_9SPHN</name>
<dbReference type="RefSeq" id="WP_066526028.1">
    <property type="nucleotide sequence ID" value="NZ_JBHSFZ010000030.1"/>
</dbReference>